<evidence type="ECO:0000313" key="2">
    <source>
        <dbReference type="EMBL" id="KAG7815818.1"/>
    </source>
</evidence>
<proteinExistence type="predicted"/>
<organism evidence="2 3">
    <name type="scientific">Pichia angusta</name>
    <name type="common">Yeast</name>
    <name type="synonym">Hansenula polymorpha</name>
    <dbReference type="NCBI Taxonomy" id="870730"/>
    <lineage>
        <taxon>Eukaryota</taxon>
        <taxon>Fungi</taxon>
        <taxon>Dikarya</taxon>
        <taxon>Ascomycota</taxon>
        <taxon>Saccharomycotina</taxon>
        <taxon>Pichiomycetes</taxon>
        <taxon>Pichiales</taxon>
        <taxon>Pichiaceae</taxon>
        <taxon>Ogataea</taxon>
    </lineage>
</organism>
<evidence type="ECO:0000256" key="1">
    <source>
        <dbReference type="SAM" id="MobiDB-lite"/>
    </source>
</evidence>
<dbReference type="Proteomes" id="UP001196530">
    <property type="component" value="Unassembled WGS sequence"/>
</dbReference>
<gene>
    <name evidence="2" type="ORF">KL928_005157</name>
</gene>
<dbReference type="EMBL" id="JAHLUX010000013">
    <property type="protein sequence ID" value="KAG7815818.1"/>
    <property type="molecule type" value="Genomic_DNA"/>
</dbReference>
<comment type="caution">
    <text evidence="2">The sequence shown here is derived from an EMBL/GenBank/DDBJ whole genome shotgun (WGS) entry which is preliminary data.</text>
</comment>
<dbReference type="GeneID" id="66129208"/>
<feature type="region of interest" description="Disordered" evidence="1">
    <location>
        <begin position="81"/>
        <end position="108"/>
    </location>
</feature>
<accession>A0AAN6I322</accession>
<reference evidence="2" key="1">
    <citation type="journal article" date="2021" name="G3 (Bethesda)">
        <title>Genomic diversity, chromosomal rearrangements, and interspecies hybridization in the ogataea polymorpha species complex.</title>
        <authorList>
            <person name="Hanson S.J."/>
            <person name="Cinneide E.O."/>
            <person name="Salzberg L.I."/>
            <person name="Wolfe K.H."/>
            <person name="McGowan J."/>
            <person name="Fitzpatrick D.A."/>
            <person name="Matlin K."/>
        </authorList>
    </citation>
    <scope>NUCLEOTIDE SEQUENCE</scope>
    <source>
        <strain evidence="2">61-244</strain>
    </source>
</reference>
<name>A0AAN6I322_PICAN</name>
<dbReference type="AlphaFoldDB" id="A0AAN6I322"/>
<dbReference type="RefSeq" id="XP_043057397.1">
    <property type="nucleotide sequence ID" value="XM_043205935.1"/>
</dbReference>
<feature type="compositionally biased region" description="Polar residues" evidence="1">
    <location>
        <begin position="85"/>
        <end position="108"/>
    </location>
</feature>
<sequence length="108" mass="12162">MALAVQTVEGWLCRFRDLVSDFGSLTDIAGQCFRDDVGILRGVYIASYLMQNSRHLHILAFSEAEQCPWVFTKNFLKTDPDRPKSCTSGTLRNTPTFEKTSQCGEAHN</sequence>
<protein>
    <submittedName>
        <fullName evidence="2">Uncharacterized protein</fullName>
    </submittedName>
</protein>
<evidence type="ECO:0000313" key="3">
    <source>
        <dbReference type="Proteomes" id="UP001196530"/>
    </source>
</evidence>